<dbReference type="VEuPathDB" id="MicrosporidiaDB:THOM_0139"/>
<keyword evidence="3" id="KW-1185">Reference proteome</keyword>
<protein>
    <submittedName>
        <fullName evidence="2">Transcription elongation factor SPT6</fullName>
    </submittedName>
</protein>
<evidence type="ECO:0000313" key="2">
    <source>
        <dbReference type="EMBL" id="ELQ76852.1"/>
    </source>
</evidence>
<dbReference type="InterPro" id="IPR042066">
    <property type="entry name" value="Spt6_death-like"/>
</dbReference>
<feature type="compositionally biased region" description="Basic and acidic residues" evidence="1">
    <location>
        <begin position="253"/>
        <end position="269"/>
    </location>
</feature>
<dbReference type="HOGENOM" id="CLU_328190_0_0_1"/>
<feature type="region of interest" description="Disordered" evidence="1">
    <location>
        <begin position="197"/>
        <end position="217"/>
    </location>
</feature>
<feature type="compositionally biased region" description="Acidic residues" evidence="1">
    <location>
        <begin position="201"/>
        <end position="217"/>
    </location>
</feature>
<evidence type="ECO:0000256" key="1">
    <source>
        <dbReference type="SAM" id="MobiDB-lite"/>
    </source>
</evidence>
<evidence type="ECO:0000313" key="3">
    <source>
        <dbReference type="Proteomes" id="UP000011185"/>
    </source>
</evidence>
<dbReference type="OMA" id="GWAEEGW"/>
<sequence>MSASSEEEIYKRIRPAKKHDDLNNLFDEESSTPSNAYYDTEPANLEEIFGTGQEYAYIYAAHESAAQPAATKCARPYVAYSDVLRYARNNEITNTEIIKKLYDGYDVNFIALHCVNSYESGELMSVYDIYRMKEVIEGFPTFYRLRQMVQGVFGNRMWTVEGMRQLLMYEKYEDVVIKGVLRTDDFAENLFFEDRVSVPGNDEEEGLSDEELLGDEENGWAEEGWAEEGWAEEGWAKDRRAEEGWAEEGWGESNDKKSDEDRCDRKSENNNDGNEGKTNNGINNNGNGNGINNNGNGINNNDRNENIPSHKNNTNKESLRRKIKGYVLRMSKHPYLNTYARKYFDRKALLDKLCYYFGVDTDRPTRNDRLRKTIVSEIVAQMDSTRENVRDTHHDTFTAVLDAVLNTAVARPTQNDTYLCMTEDKGHAKIVVMNYLGNACRRMSVRNTEKSVVEVIKDVRPKYIFVTGRRTALRFFYSALVEWTDALLNAEGFHCTLMYADPFVYAEDVFEMLLHVGRRCLYPEIELMHIVSTNTLPYFVKDSSRCSLSAARRALTLGLAIVGIDLNYLMKCDRARIIAKFVPLFNAHVMRALAELGFVSRLEILKDVLCTPVEMDTRDDTFICFNAIDGEVLYANVCTYLRIYRSTFDVADRYNRLDELLVHPANYHSARMICAAAMDKEELDEDNNYNAALEQISEKGELGALDVERLRMKKDVFDILNVMMYKRTLFRGLCDAKVFEMLVGQYENDGVYAGSVIKVCDGYLIVRVHDNWCVFVRVAHEDSTRYFENDELKVRITEKNVLGLSFRGEIVHEAPFFLQSHPLYVDCTAAAAHNILRQRRQLLLLRKSSSKQYGVVTLRLTDEIFVHYKIEQDNGGVLFNNRRYENVDHVIYCYFREMVKILAEVMNDKDYGTVMRLSKKRPGYLEIGGECVCMGNVLRRGDEVFRSVGELKERLGLVG</sequence>
<dbReference type="SUPFAM" id="SSF55550">
    <property type="entry name" value="SH2 domain"/>
    <property type="match status" value="1"/>
</dbReference>
<keyword evidence="2" id="KW-0251">Elongation factor</keyword>
<dbReference type="GO" id="GO:0003746">
    <property type="term" value="F:translation elongation factor activity"/>
    <property type="evidence" value="ECO:0007669"/>
    <property type="project" value="UniProtKB-KW"/>
</dbReference>
<dbReference type="AlphaFoldDB" id="L7K0J7"/>
<feature type="region of interest" description="Disordered" evidence="1">
    <location>
        <begin position="241"/>
        <end position="320"/>
    </location>
</feature>
<dbReference type="InParanoid" id="L7K0J7"/>
<name>L7K0J7_TRAHO</name>
<dbReference type="Gene3D" id="1.10.10.2740">
    <property type="entry name" value="Spt6, Death-like domain"/>
    <property type="match status" value="1"/>
</dbReference>
<dbReference type="Proteomes" id="UP000011185">
    <property type="component" value="Unassembled WGS sequence"/>
</dbReference>
<feature type="compositionally biased region" description="Polar residues" evidence="1">
    <location>
        <begin position="306"/>
        <end position="316"/>
    </location>
</feature>
<accession>L7K0J7</accession>
<keyword evidence="2" id="KW-0648">Protein biosynthesis</keyword>
<gene>
    <name evidence="2" type="ORF">THOM_0139</name>
</gene>
<dbReference type="STRING" id="72359.L7K0J7"/>
<proteinExistence type="predicted"/>
<dbReference type="Gene3D" id="3.30.505.10">
    <property type="entry name" value="SH2 domain"/>
    <property type="match status" value="1"/>
</dbReference>
<dbReference type="InterPro" id="IPR036860">
    <property type="entry name" value="SH2_dom_sf"/>
</dbReference>
<reference evidence="2 3" key="1">
    <citation type="journal article" date="2012" name="PLoS Pathog.">
        <title>The genome of the obligate intracellular parasite Trachipleistophora hominis: new insights into microsporidian genome dynamics and reductive evolution.</title>
        <authorList>
            <person name="Heinz E."/>
            <person name="Williams T.A."/>
            <person name="Nakjang S."/>
            <person name="Noel C.J."/>
            <person name="Swan D.C."/>
            <person name="Goldberg A.V."/>
            <person name="Harris S.R."/>
            <person name="Weinmaier T."/>
            <person name="Markert S."/>
            <person name="Becher D."/>
            <person name="Bernhardt J."/>
            <person name="Dagan T."/>
            <person name="Hacker C."/>
            <person name="Lucocq J.M."/>
            <person name="Schweder T."/>
            <person name="Rattei T."/>
            <person name="Hall N."/>
            <person name="Hirt R.P."/>
            <person name="Embley T.M."/>
        </authorList>
    </citation>
    <scope>NUCLEOTIDE SEQUENCE [LARGE SCALE GENOMIC DNA]</scope>
</reference>
<feature type="compositionally biased region" description="Low complexity" evidence="1">
    <location>
        <begin position="270"/>
        <end position="301"/>
    </location>
</feature>
<organism evidence="2 3">
    <name type="scientific">Trachipleistophora hominis</name>
    <name type="common">Microsporidian parasite</name>
    <dbReference type="NCBI Taxonomy" id="72359"/>
    <lineage>
        <taxon>Eukaryota</taxon>
        <taxon>Fungi</taxon>
        <taxon>Fungi incertae sedis</taxon>
        <taxon>Microsporidia</taxon>
        <taxon>Pleistophoridae</taxon>
        <taxon>Trachipleistophora</taxon>
    </lineage>
</organism>
<dbReference type="OrthoDB" id="995477at2759"/>
<dbReference type="EMBL" id="JH993810">
    <property type="protein sequence ID" value="ELQ76852.1"/>
    <property type="molecule type" value="Genomic_DNA"/>
</dbReference>